<name>A0AAE3LIH5_9FIRM</name>
<evidence type="ECO:0000313" key="1">
    <source>
        <dbReference type="EMBL" id="MCU6706515.1"/>
    </source>
</evidence>
<protein>
    <submittedName>
        <fullName evidence="1">YabP/YqfC family sporulation protein</fullName>
    </submittedName>
</protein>
<reference evidence="1 2" key="1">
    <citation type="journal article" date="2021" name="ISME Commun">
        <title>Automated analysis of genomic sequences facilitates high-throughput and comprehensive description of bacteria.</title>
        <authorList>
            <person name="Hitch T.C.A."/>
        </authorList>
    </citation>
    <scope>NUCLEOTIDE SEQUENCE [LARGE SCALE GENOMIC DNA]</scope>
    <source>
        <strain evidence="1 2">Sanger_31</strain>
    </source>
</reference>
<dbReference type="InterPro" id="IPR022476">
    <property type="entry name" value="Spore_YabP/YqfC"/>
</dbReference>
<dbReference type="AlphaFoldDB" id="A0AAE3LIH5"/>
<sequence>MKKIPFLSFFGMTKELTALSSYISITDDRAAVIENCKQIVECSEIMAKVLTGSFEIEIWGSGLTMSNFCSDSVEIRGKIESVKLVSRSIRERG</sequence>
<accession>A0AAE3LIH5</accession>
<dbReference type="EMBL" id="JAOQJZ010000012">
    <property type="protein sequence ID" value="MCU6706515.1"/>
    <property type="molecule type" value="Genomic_DNA"/>
</dbReference>
<dbReference type="RefSeq" id="WP_022287811.1">
    <property type="nucleotide sequence ID" value="NZ_JAOQJZ010000012.1"/>
</dbReference>
<dbReference type="Proteomes" id="UP001208131">
    <property type="component" value="Unassembled WGS sequence"/>
</dbReference>
<comment type="caution">
    <text evidence="1">The sequence shown here is derived from an EMBL/GenBank/DDBJ whole genome shotgun (WGS) entry which is preliminary data.</text>
</comment>
<evidence type="ECO:0000313" key="2">
    <source>
        <dbReference type="Proteomes" id="UP001208131"/>
    </source>
</evidence>
<proteinExistence type="predicted"/>
<dbReference type="Pfam" id="PF07873">
    <property type="entry name" value="YabP"/>
    <property type="match status" value="1"/>
</dbReference>
<organism evidence="1 2">
    <name type="scientific">Hominimerdicola aceti</name>
    <dbReference type="NCBI Taxonomy" id="2981726"/>
    <lineage>
        <taxon>Bacteria</taxon>
        <taxon>Bacillati</taxon>
        <taxon>Bacillota</taxon>
        <taxon>Clostridia</taxon>
        <taxon>Eubacteriales</taxon>
        <taxon>Oscillospiraceae</taxon>
        <taxon>Hominimerdicola</taxon>
    </lineage>
</organism>
<gene>
    <name evidence="1" type="ORF">OCV57_11345</name>
</gene>
<keyword evidence="2" id="KW-1185">Reference proteome</keyword>